<dbReference type="HOGENOM" id="CLU_006937_6_3_1"/>
<evidence type="ECO:0008006" key="5">
    <source>
        <dbReference type="Google" id="ProtNLM"/>
    </source>
</evidence>
<evidence type="ECO:0000256" key="1">
    <source>
        <dbReference type="ARBA" id="ARBA00001974"/>
    </source>
</evidence>
<dbReference type="EMBL" id="KN847477">
    <property type="protein sequence ID" value="KIX06710.1"/>
    <property type="molecule type" value="Genomic_DNA"/>
</dbReference>
<comment type="cofactor">
    <cofactor evidence="1">
        <name>FAD</name>
        <dbReference type="ChEBI" id="CHEBI:57692"/>
    </cofactor>
</comment>
<dbReference type="STRING" id="1442369.A0A0D2JC87"/>
<dbReference type="InterPro" id="IPR036188">
    <property type="entry name" value="FAD/NAD-bd_sf"/>
</dbReference>
<dbReference type="PANTHER" id="PTHR42877:SF1">
    <property type="entry name" value="FAD-BINDING MONOOXYGENASE STCW"/>
    <property type="match status" value="1"/>
</dbReference>
<sequence>MLNNPNLPNIQDLETFPGRVVHTAQWPDDFGPTEWKDKNVVMVGAGSSSIQATPGMQPHVRDLHVFIRSKSWLASVQPNYGVCSQHLLRQKEDQDHFAQDHGKLVRQARIYEEGANRIWKSLFLNAPEQKALRSRFIEIMRDELEDEKLAEELIPNFAVGCRRTSPGRTFMQALKQPNVYPHFTALQSVRKRTVVGADGTEVHDVDAIVLATGFDTTYRPRFDIIGHRGISLKEKFTPNPDSYLGIGVPGKPSDLDVSFGPTFPVLTGSVTASLSAVADYALQMIKKIQAEDLHSVTPRQDVTDQFNEHTQTMLHGMVWEEDCHSWYKRPSDGRITVVWPGSALHFQEVVRNPRWEDFHIQHRNRLNMWAFLGRGFTRIERDPEADMLP</sequence>
<accession>A0A0D2JC87</accession>
<evidence type="ECO:0000256" key="2">
    <source>
        <dbReference type="ARBA" id="ARBA00010139"/>
    </source>
</evidence>
<protein>
    <recommendedName>
        <fullName evidence="5">L-ornithine N(5)-oxygenase</fullName>
    </recommendedName>
</protein>
<gene>
    <name evidence="3" type="ORF">Z518_04686</name>
</gene>
<dbReference type="PANTHER" id="PTHR42877">
    <property type="entry name" value="L-ORNITHINE N(5)-MONOOXYGENASE-RELATED"/>
    <property type="match status" value="1"/>
</dbReference>
<evidence type="ECO:0000313" key="3">
    <source>
        <dbReference type="EMBL" id="KIX06710.1"/>
    </source>
</evidence>
<proteinExistence type="inferred from homology"/>
<organism evidence="3 4">
    <name type="scientific">Rhinocladiella mackenziei CBS 650.93</name>
    <dbReference type="NCBI Taxonomy" id="1442369"/>
    <lineage>
        <taxon>Eukaryota</taxon>
        <taxon>Fungi</taxon>
        <taxon>Dikarya</taxon>
        <taxon>Ascomycota</taxon>
        <taxon>Pezizomycotina</taxon>
        <taxon>Eurotiomycetes</taxon>
        <taxon>Chaetothyriomycetidae</taxon>
        <taxon>Chaetothyriales</taxon>
        <taxon>Herpotrichiellaceae</taxon>
        <taxon>Rhinocladiella</taxon>
    </lineage>
</organism>
<dbReference type="Proteomes" id="UP000053617">
    <property type="component" value="Unassembled WGS sequence"/>
</dbReference>
<dbReference type="OrthoDB" id="74360at2759"/>
<dbReference type="Gene3D" id="3.50.50.60">
    <property type="entry name" value="FAD/NAD(P)-binding domain"/>
    <property type="match status" value="2"/>
</dbReference>
<dbReference type="InterPro" id="IPR051209">
    <property type="entry name" value="FAD-bind_Monooxygenase_sf"/>
</dbReference>
<dbReference type="SUPFAM" id="SSF51905">
    <property type="entry name" value="FAD/NAD(P)-binding domain"/>
    <property type="match status" value="2"/>
</dbReference>
<dbReference type="AlphaFoldDB" id="A0A0D2JC87"/>
<dbReference type="GeneID" id="25292757"/>
<reference evidence="3 4" key="1">
    <citation type="submission" date="2015-01" db="EMBL/GenBank/DDBJ databases">
        <title>The Genome Sequence of Rhinocladiella mackenzie CBS 650.93.</title>
        <authorList>
            <consortium name="The Broad Institute Genomics Platform"/>
            <person name="Cuomo C."/>
            <person name="de Hoog S."/>
            <person name="Gorbushina A."/>
            <person name="Stielow B."/>
            <person name="Teixiera M."/>
            <person name="Abouelleil A."/>
            <person name="Chapman S.B."/>
            <person name="Priest M."/>
            <person name="Young S.K."/>
            <person name="Wortman J."/>
            <person name="Nusbaum C."/>
            <person name="Birren B."/>
        </authorList>
    </citation>
    <scope>NUCLEOTIDE SEQUENCE [LARGE SCALE GENOMIC DNA]</scope>
    <source>
        <strain evidence="3 4">CBS 650.93</strain>
    </source>
</reference>
<dbReference type="RefSeq" id="XP_013273846.1">
    <property type="nucleotide sequence ID" value="XM_013418392.1"/>
</dbReference>
<name>A0A0D2JC87_9EURO</name>
<comment type="similarity">
    <text evidence="2">Belongs to the FAD-binding monooxygenase family.</text>
</comment>
<evidence type="ECO:0000313" key="4">
    <source>
        <dbReference type="Proteomes" id="UP000053617"/>
    </source>
</evidence>
<dbReference type="VEuPathDB" id="FungiDB:Z518_04686"/>
<keyword evidence="4" id="KW-1185">Reference proteome</keyword>